<protein>
    <submittedName>
        <fullName evidence="2">Uncharacterized protein</fullName>
    </submittedName>
</protein>
<keyword evidence="1" id="KW-1133">Transmembrane helix</keyword>
<evidence type="ECO:0000313" key="2">
    <source>
        <dbReference type="EMBL" id="OGC84338.1"/>
    </source>
</evidence>
<proteinExistence type="predicted"/>
<comment type="caution">
    <text evidence="2">The sequence shown here is derived from an EMBL/GenBank/DDBJ whole genome shotgun (WGS) entry which is preliminary data.</text>
</comment>
<keyword evidence="1" id="KW-0472">Membrane</keyword>
<evidence type="ECO:0000313" key="3">
    <source>
        <dbReference type="Proteomes" id="UP000178091"/>
    </source>
</evidence>
<keyword evidence="1" id="KW-0812">Transmembrane</keyword>
<dbReference type="AlphaFoldDB" id="A0A1F4XRV9"/>
<evidence type="ECO:0000256" key="1">
    <source>
        <dbReference type="SAM" id="Phobius"/>
    </source>
</evidence>
<gene>
    <name evidence="2" type="ORF">A3F55_01565</name>
</gene>
<feature type="transmembrane region" description="Helical" evidence="1">
    <location>
        <begin position="136"/>
        <end position="155"/>
    </location>
</feature>
<feature type="transmembrane region" description="Helical" evidence="1">
    <location>
        <begin position="161"/>
        <end position="180"/>
    </location>
</feature>
<accession>A0A1F4XRV9</accession>
<dbReference type="EMBL" id="MEWW01000017">
    <property type="protein sequence ID" value="OGC84338.1"/>
    <property type="molecule type" value="Genomic_DNA"/>
</dbReference>
<name>A0A1F4XRV9_9BACT</name>
<sequence>MPHISEFSSEEEQEVIRAALNPYLLLELPVAQGYDQAFAELHDLLENEPDRDEVLAAVMRAKEYRDYVISVYRTPSKPQLYEYFVTAKNCDGKATPTILGLRENLARPLNERVFDLAWNNLEYWSLRRQLADTGPATLLLLGMICALGVGMLFGAHWAEKTFGGILLTLIGYCFWHLLIYDRREHNYHVSRVESYLRKFELLPRIFPIQRRPS</sequence>
<organism evidence="2 3">
    <name type="scientific">Candidatus Adlerbacteria bacterium RIFCSPHIGHO2_12_FULL_53_18</name>
    <dbReference type="NCBI Taxonomy" id="1797242"/>
    <lineage>
        <taxon>Bacteria</taxon>
        <taxon>Candidatus Adleribacteriota</taxon>
    </lineage>
</organism>
<reference evidence="2 3" key="1">
    <citation type="journal article" date="2016" name="Nat. Commun.">
        <title>Thousands of microbial genomes shed light on interconnected biogeochemical processes in an aquifer system.</title>
        <authorList>
            <person name="Anantharaman K."/>
            <person name="Brown C.T."/>
            <person name="Hug L.A."/>
            <person name="Sharon I."/>
            <person name="Castelle C.J."/>
            <person name="Probst A.J."/>
            <person name="Thomas B.C."/>
            <person name="Singh A."/>
            <person name="Wilkins M.J."/>
            <person name="Karaoz U."/>
            <person name="Brodie E.L."/>
            <person name="Williams K.H."/>
            <person name="Hubbard S.S."/>
            <person name="Banfield J.F."/>
        </authorList>
    </citation>
    <scope>NUCLEOTIDE SEQUENCE [LARGE SCALE GENOMIC DNA]</scope>
</reference>
<dbReference type="Proteomes" id="UP000178091">
    <property type="component" value="Unassembled WGS sequence"/>
</dbReference>